<sequence length="450" mass="53307">MLKQDENLSFVIEPELTPRSEQRIDLYFSIPNEMGINPQTLTEESYFNNHFKSHLAYNANNIHLPLVRSRFVSKNKGEQQDYRQNLNLFCYQVRLALDADIKDALKIDEAEDFYKRANEVYEQSEGLLKKLRRYTPDDEKLLPFFTNADNYLSWHVEQSFLKLLDEGPRSSDYAKERNDLMQFCKNENAYRADKNYNSETTMQDANRITNKMRLLQRLIEHGVILQRQTRFLNSYLKRLVKGTVTAVIMAFVMVVILNARSTFTEVTATLILILGVIYGLREIFKEDITRMIWRAIVQGRPKWRFSFKNSITKDKIASQLIWLEYTRFKKIPKEVKSIFSKRRQQNKQAAQWLHFASETRVSAKEFLPGYDTLQQTLQFSLAPFARYLKRGEGKLYHLDSNKISKQAVERRYQLNMVLVLTEEDRTLYQRYKITLNRSKIVNIELIYSKK</sequence>
<dbReference type="AlphaFoldDB" id="A0A0F9W1K2"/>
<name>A0A0F9W1K2_9ZZZZ</name>
<evidence type="ECO:0000313" key="2">
    <source>
        <dbReference type="EMBL" id="KKN79551.1"/>
    </source>
</evidence>
<feature type="transmembrane region" description="Helical" evidence="1">
    <location>
        <begin position="266"/>
        <end position="284"/>
    </location>
</feature>
<feature type="transmembrane region" description="Helical" evidence="1">
    <location>
        <begin position="239"/>
        <end position="260"/>
    </location>
</feature>
<protein>
    <submittedName>
        <fullName evidence="2">Uncharacterized protein</fullName>
    </submittedName>
</protein>
<keyword evidence="1" id="KW-0472">Membrane</keyword>
<comment type="caution">
    <text evidence="2">The sequence shown here is derived from an EMBL/GenBank/DDBJ whole genome shotgun (WGS) entry which is preliminary data.</text>
</comment>
<accession>A0A0F9W1K2</accession>
<proteinExistence type="predicted"/>
<keyword evidence="1" id="KW-1133">Transmembrane helix</keyword>
<dbReference type="EMBL" id="LAZR01000245">
    <property type="protein sequence ID" value="KKN79551.1"/>
    <property type="molecule type" value="Genomic_DNA"/>
</dbReference>
<keyword evidence="1" id="KW-0812">Transmembrane</keyword>
<evidence type="ECO:0000256" key="1">
    <source>
        <dbReference type="SAM" id="Phobius"/>
    </source>
</evidence>
<reference evidence="2" key="1">
    <citation type="journal article" date="2015" name="Nature">
        <title>Complex archaea that bridge the gap between prokaryotes and eukaryotes.</title>
        <authorList>
            <person name="Spang A."/>
            <person name="Saw J.H."/>
            <person name="Jorgensen S.L."/>
            <person name="Zaremba-Niedzwiedzka K."/>
            <person name="Martijn J."/>
            <person name="Lind A.E."/>
            <person name="van Eijk R."/>
            <person name="Schleper C."/>
            <person name="Guy L."/>
            <person name="Ettema T.J."/>
        </authorList>
    </citation>
    <scope>NUCLEOTIDE SEQUENCE</scope>
</reference>
<organism evidence="2">
    <name type="scientific">marine sediment metagenome</name>
    <dbReference type="NCBI Taxonomy" id="412755"/>
    <lineage>
        <taxon>unclassified sequences</taxon>
        <taxon>metagenomes</taxon>
        <taxon>ecological metagenomes</taxon>
    </lineage>
</organism>
<gene>
    <name evidence="2" type="ORF">LCGC14_0339020</name>
</gene>